<gene>
    <name evidence="7" type="ORF">XELAEV_18040558mg</name>
</gene>
<dbReference type="InterPro" id="IPR015631">
    <property type="entry name" value="CD2/SLAM_rcpt"/>
</dbReference>
<dbReference type="Proteomes" id="UP000694892">
    <property type="component" value="Chromosome 8L"/>
</dbReference>
<dbReference type="Gene3D" id="2.60.40.10">
    <property type="entry name" value="Immunoglobulins"/>
    <property type="match status" value="2"/>
</dbReference>
<keyword evidence="3" id="KW-0472">Membrane</keyword>
<protein>
    <recommendedName>
        <fullName evidence="6">Ig-like domain-containing protein</fullName>
    </recommendedName>
</protein>
<keyword evidence="4" id="KW-0325">Glycoprotein</keyword>
<comment type="subcellular location">
    <subcellularLocation>
        <location evidence="1">Membrane</location>
    </subcellularLocation>
</comment>
<dbReference type="AlphaFoldDB" id="A0A974CAS6"/>
<evidence type="ECO:0000256" key="5">
    <source>
        <dbReference type="SAM" id="SignalP"/>
    </source>
</evidence>
<dbReference type="SUPFAM" id="SSF48726">
    <property type="entry name" value="Immunoglobulin"/>
    <property type="match status" value="1"/>
</dbReference>
<accession>A0A974CAS6</accession>
<feature type="chain" id="PRO_5037974384" description="Ig-like domain-containing protein" evidence="5">
    <location>
        <begin position="23"/>
        <end position="330"/>
    </location>
</feature>
<dbReference type="PANTHER" id="PTHR12080">
    <property type="entry name" value="SIGNALING LYMPHOCYTIC ACTIVATION MOLECULE"/>
    <property type="match status" value="1"/>
</dbReference>
<name>A0A974CAS6_XENLA</name>
<evidence type="ECO:0000256" key="3">
    <source>
        <dbReference type="ARBA" id="ARBA00023136"/>
    </source>
</evidence>
<dbReference type="InterPro" id="IPR007110">
    <property type="entry name" value="Ig-like_dom"/>
</dbReference>
<organism evidence="7 8">
    <name type="scientific">Xenopus laevis</name>
    <name type="common">African clawed frog</name>
    <dbReference type="NCBI Taxonomy" id="8355"/>
    <lineage>
        <taxon>Eukaryota</taxon>
        <taxon>Metazoa</taxon>
        <taxon>Chordata</taxon>
        <taxon>Craniata</taxon>
        <taxon>Vertebrata</taxon>
        <taxon>Euteleostomi</taxon>
        <taxon>Amphibia</taxon>
        <taxon>Batrachia</taxon>
        <taxon>Anura</taxon>
        <taxon>Pipoidea</taxon>
        <taxon>Pipidae</taxon>
        <taxon>Xenopodinae</taxon>
        <taxon>Xenopus</taxon>
        <taxon>Xenopus</taxon>
    </lineage>
</organism>
<keyword evidence="2 5" id="KW-0732">Signal</keyword>
<feature type="signal peptide" evidence="5">
    <location>
        <begin position="1"/>
        <end position="22"/>
    </location>
</feature>
<feature type="domain" description="Ig-like" evidence="6">
    <location>
        <begin position="125"/>
        <end position="206"/>
    </location>
</feature>
<dbReference type="GO" id="GO:0016020">
    <property type="term" value="C:membrane"/>
    <property type="evidence" value="ECO:0007669"/>
    <property type="project" value="UniProtKB-SubCell"/>
</dbReference>
<evidence type="ECO:0000313" key="8">
    <source>
        <dbReference type="Proteomes" id="UP000694892"/>
    </source>
</evidence>
<evidence type="ECO:0000256" key="4">
    <source>
        <dbReference type="ARBA" id="ARBA00023180"/>
    </source>
</evidence>
<evidence type="ECO:0000256" key="2">
    <source>
        <dbReference type="ARBA" id="ARBA00022729"/>
    </source>
</evidence>
<evidence type="ECO:0000256" key="1">
    <source>
        <dbReference type="ARBA" id="ARBA00004370"/>
    </source>
</evidence>
<dbReference type="PROSITE" id="PS50835">
    <property type="entry name" value="IG_LIKE"/>
    <property type="match status" value="1"/>
</dbReference>
<evidence type="ECO:0000259" key="6">
    <source>
        <dbReference type="PROSITE" id="PS50835"/>
    </source>
</evidence>
<dbReference type="InterPro" id="IPR013783">
    <property type="entry name" value="Ig-like_fold"/>
</dbReference>
<dbReference type="PANTHER" id="PTHR12080:SF134">
    <property type="entry name" value="CD48 ANTIGEN"/>
    <property type="match status" value="1"/>
</dbReference>
<dbReference type="InterPro" id="IPR036179">
    <property type="entry name" value="Ig-like_dom_sf"/>
</dbReference>
<sequence>MCCFTDCLLLLLLLSLDYGCTSYNGQDNEYKTIKGTIGKPLDLPYNITNQTHWLKKFIDKGRTKILQYDPKNQPVSAENQFTFNAKKMEFKILKVRREHEGHYIIIEDGPTEFDIAKFHIKVYEPITNVSIRQTENPMNDSCLITLNCTTLGGDDVMYNWTRNQEYLQHNSSILEITLTPNSANISYTCRATNPVSQGFASIIPLESRCNINPGETGHNHNFGWCNSIGRSYADITYCHVHISAKRERSYPVPEPHPEPEPAQREITTIYSTVQKVCSGVLYMELALYLSFNVVQGIKHETGIEFILQCVLGYYTWNWHCIYPAVCFGVL</sequence>
<reference evidence="8" key="1">
    <citation type="journal article" date="2016" name="Nature">
        <title>Genome evolution in the allotetraploid frog Xenopus laevis.</title>
        <authorList>
            <person name="Session A.M."/>
            <person name="Uno Y."/>
            <person name="Kwon T."/>
            <person name="Chapman J.A."/>
            <person name="Toyoda A."/>
            <person name="Takahashi S."/>
            <person name="Fukui A."/>
            <person name="Hikosaka A."/>
            <person name="Suzuki A."/>
            <person name="Kondo M."/>
            <person name="van Heeringen S.J."/>
            <person name="Quigley I."/>
            <person name="Heinz S."/>
            <person name="Ogino H."/>
            <person name="Ochi H."/>
            <person name="Hellsten U."/>
            <person name="Lyons J.B."/>
            <person name="Simakov O."/>
            <person name="Putnam N."/>
            <person name="Stites J."/>
            <person name="Kuroki Y."/>
            <person name="Tanaka T."/>
            <person name="Michiue T."/>
            <person name="Watanabe M."/>
            <person name="Bogdanovic O."/>
            <person name="Lister R."/>
            <person name="Georgiou G."/>
            <person name="Paranjpe S.S."/>
            <person name="van Kruijsbergen I."/>
            <person name="Shu S."/>
            <person name="Carlson J."/>
            <person name="Kinoshita T."/>
            <person name="Ohta Y."/>
            <person name="Mawaribuchi S."/>
            <person name="Jenkins J."/>
            <person name="Grimwood J."/>
            <person name="Schmutz J."/>
            <person name="Mitros T."/>
            <person name="Mozaffari S.V."/>
            <person name="Suzuki Y."/>
            <person name="Haramoto Y."/>
            <person name="Yamamoto T.S."/>
            <person name="Takagi C."/>
            <person name="Heald R."/>
            <person name="Miller K."/>
            <person name="Haudenschild C."/>
            <person name="Kitzman J."/>
            <person name="Nakayama T."/>
            <person name="Izutsu Y."/>
            <person name="Robert J."/>
            <person name="Fortriede J."/>
            <person name="Burns K."/>
            <person name="Lotay V."/>
            <person name="Karimi K."/>
            <person name="Yasuoka Y."/>
            <person name="Dichmann D.S."/>
            <person name="Flajnik M.F."/>
            <person name="Houston D.W."/>
            <person name="Shendure J."/>
            <person name="DuPasquier L."/>
            <person name="Vize P.D."/>
            <person name="Zorn A.M."/>
            <person name="Ito M."/>
            <person name="Marcotte E.M."/>
            <person name="Wallingford J.B."/>
            <person name="Ito Y."/>
            <person name="Asashima M."/>
            <person name="Ueno N."/>
            <person name="Matsuda Y."/>
            <person name="Veenstra G.J."/>
            <person name="Fujiyama A."/>
            <person name="Harland R.M."/>
            <person name="Taira M."/>
            <person name="Rokhsar D.S."/>
        </authorList>
    </citation>
    <scope>NUCLEOTIDE SEQUENCE [LARGE SCALE GENOMIC DNA]</scope>
    <source>
        <strain evidence="8">J</strain>
    </source>
</reference>
<evidence type="ECO:0000313" key="7">
    <source>
        <dbReference type="EMBL" id="OCT69246.1"/>
    </source>
</evidence>
<proteinExistence type="predicted"/>
<dbReference type="EMBL" id="CM004480">
    <property type="protein sequence ID" value="OCT69246.1"/>
    <property type="molecule type" value="Genomic_DNA"/>
</dbReference>